<evidence type="ECO:0000313" key="2">
    <source>
        <dbReference type="EMBL" id="AJE44748.1"/>
    </source>
</evidence>
<dbReference type="SUPFAM" id="SSF56300">
    <property type="entry name" value="Metallo-dependent phosphatases"/>
    <property type="match status" value="1"/>
</dbReference>
<dbReference type="GO" id="GO:0016791">
    <property type="term" value="F:phosphatase activity"/>
    <property type="evidence" value="ECO:0007669"/>
    <property type="project" value="TreeGrafter"/>
</dbReference>
<dbReference type="GO" id="GO:0008803">
    <property type="term" value="F:bis(5'-nucleosyl)-tetraphosphatase (symmetrical) activity"/>
    <property type="evidence" value="ECO:0007669"/>
    <property type="project" value="TreeGrafter"/>
</dbReference>
<dbReference type="STRING" id="1208324.P73_0033"/>
<organism evidence="2 3">
    <name type="scientific">Celeribacter indicus</name>
    <dbReference type="NCBI Taxonomy" id="1208324"/>
    <lineage>
        <taxon>Bacteria</taxon>
        <taxon>Pseudomonadati</taxon>
        <taxon>Pseudomonadota</taxon>
        <taxon>Alphaproteobacteria</taxon>
        <taxon>Rhodobacterales</taxon>
        <taxon>Roseobacteraceae</taxon>
        <taxon>Celeribacter</taxon>
    </lineage>
</organism>
<accession>A0A0B5DM63</accession>
<dbReference type="EMBL" id="CP004393">
    <property type="protein sequence ID" value="AJE44748.1"/>
    <property type="molecule type" value="Genomic_DNA"/>
</dbReference>
<feature type="domain" description="Calcineurin-like phosphoesterase" evidence="1">
    <location>
        <begin position="1"/>
        <end position="200"/>
    </location>
</feature>
<dbReference type="InterPro" id="IPR004843">
    <property type="entry name" value="Calcineurin-like_PHP"/>
</dbReference>
<dbReference type="OrthoDB" id="9807890at2"/>
<dbReference type="GO" id="GO:0005737">
    <property type="term" value="C:cytoplasm"/>
    <property type="evidence" value="ECO:0007669"/>
    <property type="project" value="TreeGrafter"/>
</dbReference>
<dbReference type="Pfam" id="PF00149">
    <property type="entry name" value="Metallophos"/>
    <property type="match status" value="1"/>
</dbReference>
<dbReference type="Proteomes" id="UP000031521">
    <property type="component" value="Chromosome"/>
</dbReference>
<evidence type="ECO:0000259" key="1">
    <source>
        <dbReference type="Pfam" id="PF00149"/>
    </source>
</evidence>
<reference evidence="2 3" key="1">
    <citation type="journal article" date="2014" name="Int. J. Syst. Evol. Microbiol.">
        <title>Celeribacter indicus sp. nov., a polycyclic aromatic hydrocarbon-degrading bacterium from deep-sea sediment and reclassification of Huaishuia halophila as Celeribacter halophilus comb. nov.</title>
        <authorList>
            <person name="Lai Q."/>
            <person name="Cao J."/>
            <person name="Yuan J."/>
            <person name="Li F."/>
            <person name="Shao Z."/>
        </authorList>
    </citation>
    <scope>NUCLEOTIDE SEQUENCE [LARGE SCALE GENOMIC DNA]</scope>
    <source>
        <strain evidence="2">P73</strain>
    </source>
</reference>
<dbReference type="AlphaFoldDB" id="A0A0B5DM63"/>
<proteinExistence type="predicted"/>
<sequence>MRIYAIGDIHGQLDMLKAAHARIAADKARVGDKGARIIHVGDYVDRGPDSRAVIDYLMAGIAAGHPWRVLCGNHDRMFTRFVRHGIAHDDNIKSGKSWLHPALGGARTLASYGVEAEDGAFEVAQMRAARAVPEAHLDFLETAPLTYAWGDYLFVHAGIRPRVPVERQTENDLIWIRAGWLDYRGPLPFTVVHGHTALDEPTHFGHRIDIDSGAGYGRPLTALVIENGIEEVVTETGRAPLAHAVPG</sequence>
<dbReference type="KEGG" id="cid:P73_0033"/>
<dbReference type="CDD" id="cd00144">
    <property type="entry name" value="MPP_PPP_family"/>
    <property type="match status" value="1"/>
</dbReference>
<dbReference type="GO" id="GO:0110154">
    <property type="term" value="P:RNA decapping"/>
    <property type="evidence" value="ECO:0007669"/>
    <property type="project" value="TreeGrafter"/>
</dbReference>
<name>A0A0B5DM63_9RHOB</name>
<dbReference type="InterPro" id="IPR050126">
    <property type="entry name" value="Ap4A_hydrolase"/>
</dbReference>
<dbReference type="PANTHER" id="PTHR42850">
    <property type="entry name" value="METALLOPHOSPHOESTERASE"/>
    <property type="match status" value="1"/>
</dbReference>
<dbReference type="Gene3D" id="3.60.21.10">
    <property type="match status" value="1"/>
</dbReference>
<keyword evidence="3" id="KW-1185">Reference proteome</keyword>
<gene>
    <name evidence="2" type="ORF">P73_0033</name>
</gene>
<dbReference type="RefSeq" id="WP_043867935.1">
    <property type="nucleotide sequence ID" value="NZ_CP004393.1"/>
</dbReference>
<evidence type="ECO:0000313" key="3">
    <source>
        <dbReference type="Proteomes" id="UP000031521"/>
    </source>
</evidence>
<dbReference type="PANTHER" id="PTHR42850:SF4">
    <property type="entry name" value="ZINC-DEPENDENT ENDOPOLYPHOSPHATASE"/>
    <property type="match status" value="1"/>
</dbReference>
<dbReference type="InterPro" id="IPR029052">
    <property type="entry name" value="Metallo-depent_PP-like"/>
</dbReference>
<dbReference type="HOGENOM" id="CLU_023125_4_1_5"/>
<protein>
    <submittedName>
        <fullName evidence="2">Metallophosphoesterase</fullName>
    </submittedName>
</protein>